<dbReference type="PANTHER" id="PTHR44846:SF17">
    <property type="entry name" value="GNTR-FAMILY TRANSCRIPTIONAL REGULATOR"/>
    <property type="match status" value="1"/>
</dbReference>
<keyword evidence="2" id="KW-0238">DNA-binding</keyword>
<dbReference type="CDD" id="cd07377">
    <property type="entry name" value="WHTH_GntR"/>
    <property type="match status" value="1"/>
</dbReference>
<keyword evidence="1" id="KW-0805">Transcription regulation</keyword>
<dbReference type="AlphaFoldDB" id="A0A4Q7VED9"/>
<dbReference type="EMBL" id="SHKO01000002">
    <property type="protein sequence ID" value="RZT94310.1"/>
    <property type="molecule type" value="Genomic_DNA"/>
</dbReference>
<organism evidence="5 6">
    <name type="scientific">Advenella incenata</name>
    <dbReference type="NCBI Taxonomy" id="267800"/>
    <lineage>
        <taxon>Bacteria</taxon>
        <taxon>Pseudomonadati</taxon>
        <taxon>Pseudomonadota</taxon>
        <taxon>Betaproteobacteria</taxon>
        <taxon>Burkholderiales</taxon>
        <taxon>Alcaligenaceae</taxon>
    </lineage>
</organism>
<name>A0A4Q7VED9_9BURK</name>
<dbReference type="GO" id="GO:0003677">
    <property type="term" value="F:DNA binding"/>
    <property type="evidence" value="ECO:0007669"/>
    <property type="project" value="UniProtKB-KW"/>
</dbReference>
<dbReference type="Proteomes" id="UP000293398">
    <property type="component" value="Unassembled WGS sequence"/>
</dbReference>
<dbReference type="InterPro" id="IPR000524">
    <property type="entry name" value="Tscrpt_reg_HTH_GntR"/>
</dbReference>
<accession>A0A4Q7VED9</accession>
<dbReference type="PROSITE" id="PS50949">
    <property type="entry name" value="HTH_GNTR"/>
    <property type="match status" value="1"/>
</dbReference>
<evidence type="ECO:0000313" key="6">
    <source>
        <dbReference type="Proteomes" id="UP000293398"/>
    </source>
</evidence>
<dbReference type="SMART" id="SM00345">
    <property type="entry name" value="HTH_GNTR"/>
    <property type="match status" value="1"/>
</dbReference>
<reference evidence="5 6" key="1">
    <citation type="submission" date="2019-02" db="EMBL/GenBank/DDBJ databases">
        <title>Genomic Encyclopedia of Type Strains, Phase IV (KMG-IV): sequencing the most valuable type-strain genomes for metagenomic binning, comparative biology and taxonomic classification.</title>
        <authorList>
            <person name="Goeker M."/>
        </authorList>
    </citation>
    <scope>NUCLEOTIDE SEQUENCE [LARGE SCALE GENOMIC DNA]</scope>
    <source>
        <strain evidence="5 6">DSM 23814</strain>
    </source>
</reference>
<dbReference type="GO" id="GO:0003700">
    <property type="term" value="F:DNA-binding transcription factor activity"/>
    <property type="evidence" value="ECO:0007669"/>
    <property type="project" value="InterPro"/>
</dbReference>
<dbReference type="SUPFAM" id="SSF64288">
    <property type="entry name" value="Chorismate lyase-like"/>
    <property type="match status" value="1"/>
</dbReference>
<dbReference type="GO" id="GO:0045892">
    <property type="term" value="P:negative regulation of DNA-templated transcription"/>
    <property type="evidence" value="ECO:0007669"/>
    <property type="project" value="TreeGrafter"/>
</dbReference>
<gene>
    <name evidence="5" type="ORF">EV681_2728</name>
</gene>
<dbReference type="InterPro" id="IPR036388">
    <property type="entry name" value="WH-like_DNA-bd_sf"/>
</dbReference>
<dbReference type="PANTHER" id="PTHR44846">
    <property type="entry name" value="MANNOSYL-D-GLYCERATE TRANSPORT/METABOLISM SYSTEM REPRESSOR MNGR-RELATED"/>
    <property type="match status" value="1"/>
</dbReference>
<keyword evidence="6" id="KW-1185">Reference proteome</keyword>
<evidence type="ECO:0000256" key="2">
    <source>
        <dbReference type="ARBA" id="ARBA00023125"/>
    </source>
</evidence>
<dbReference type="Gene3D" id="1.10.10.10">
    <property type="entry name" value="Winged helix-like DNA-binding domain superfamily/Winged helix DNA-binding domain"/>
    <property type="match status" value="1"/>
</dbReference>
<dbReference type="Pfam" id="PF07702">
    <property type="entry name" value="UTRA"/>
    <property type="match status" value="1"/>
</dbReference>
<dbReference type="InterPro" id="IPR050679">
    <property type="entry name" value="Bact_HTH_transcr_reg"/>
</dbReference>
<evidence type="ECO:0000259" key="4">
    <source>
        <dbReference type="PROSITE" id="PS50949"/>
    </source>
</evidence>
<protein>
    <submittedName>
        <fullName evidence="5">GntR family transcriptional regulator</fullName>
    </submittedName>
</protein>
<evidence type="ECO:0000256" key="1">
    <source>
        <dbReference type="ARBA" id="ARBA00023015"/>
    </source>
</evidence>
<dbReference type="PRINTS" id="PR00035">
    <property type="entry name" value="HTHGNTR"/>
</dbReference>
<evidence type="ECO:0000256" key="3">
    <source>
        <dbReference type="ARBA" id="ARBA00023163"/>
    </source>
</evidence>
<sequence>MTKRLPRYAWLHQTLLNDIESGRYGVGTQLPTEHQLCHIYGVSRHTVREATRRLAQAGLITRTAGSGTVVIASSPVAVEPVFVSAFGSLQDLMRYTQQTRLEVLGEQFITLDPCEAARLHVPAGVELLMLHTNRRLVRDGTVISYTRVYLPPEFAGVRDKLTGNHPSVFSILQSEYGQQIHKVSQQVVAERVPESATGLVDCKPGDMALGILRVYFDNAGRLLTASDNFYIPDRFSLMATWERP</sequence>
<feature type="domain" description="HTH gntR-type" evidence="4">
    <location>
        <begin position="5"/>
        <end position="73"/>
    </location>
</feature>
<dbReference type="Pfam" id="PF00392">
    <property type="entry name" value="GntR"/>
    <property type="match status" value="1"/>
</dbReference>
<dbReference type="SUPFAM" id="SSF46785">
    <property type="entry name" value="Winged helix' DNA-binding domain"/>
    <property type="match status" value="1"/>
</dbReference>
<dbReference type="OrthoDB" id="7363114at2"/>
<dbReference type="InterPro" id="IPR036390">
    <property type="entry name" value="WH_DNA-bd_sf"/>
</dbReference>
<evidence type="ECO:0000313" key="5">
    <source>
        <dbReference type="EMBL" id="RZT94310.1"/>
    </source>
</evidence>
<dbReference type="InterPro" id="IPR011663">
    <property type="entry name" value="UTRA"/>
</dbReference>
<keyword evidence="3" id="KW-0804">Transcription</keyword>
<comment type="caution">
    <text evidence="5">The sequence shown here is derived from an EMBL/GenBank/DDBJ whole genome shotgun (WGS) entry which is preliminary data.</text>
</comment>
<dbReference type="RefSeq" id="WP_128393016.1">
    <property type="nucleotide sequence ID" value="NZ_SHKO01000002.1"/>
</dbReference>
<dbReference type="SMART" id="SM00866">
    <property type="entry name" value="UTRA"/>
    <property type="match status" value="1"/>
</dbReference>
<dbReference type="Gene3D" id="3.40.1410.10">
    <property type="entry name" value="Chorismate lyase-like"/>
    <property type="match status" value="1"/>
</dbReference>
<dbReference type="InterPro" id="IPR028978">
    <property type="entry name" value="Chorismate_lyase_/UTRA_dom_sf"/>
</dbReference>
<proteinExistence type="predicted"/>